<evidence type="ECO:0000256" key="5">
    <source>
        <dbReference type="ARBA" id="ARBA00035326"/>
    </source>
</evidence>
<evidence type="ECO:0000313" key="7">
    <source>
        <dbReference type="EMBL" id="EAX82476.1"/>
    </source>
</evidence>
<dbReference type="EMBL" id="DS113513">
    <property type="protein sequence ID" value="EAY03170.1"/>
    <property type="molecule type" value="Genomic_DNA"/>
</dbReference>
<dbReference type="EMBL" id="DS113513">
    <property type="protein sequence ID" value="EAY03169.1"/>
    <property type="molecule type" value="Genomic_DNA"/>
</dbReference>
<accession>A2DP51</accession>
<dbReference type="FunFam" id="2.40.150.20:FF:000007">
    <property type="entry name" value="50S ribosomal protein L14"/>
    <property type="match status" value="1"/>
</dbReference>
<evidence type="ECO:0000313" key="9">
    <source>
        <dbReference type="EMBL" id="EAY03170.1"/>
    </source>
</evidence>
<dbReference type="SUPFAM" id="SSF50193">
    <property type="entry name" value="Ribosomal protein L14"/>
    <property type="match status" value="1"/>
</dbReference>
<dbReference type="VEuPathDB" id="TrichDB:TVAGG3_0120760"/>
<dbReference type="Gene3D" id="2.40.150.20">
    <property type="entry name" value="Ribosomal protein L14"/>
    <property type="match status" value="1"/>
</dbReference>
<dbReference type="CDD" id="cd00337">
    <property type="entry name" value="Ribosomal_uL14"/>
    <property type="match status" value="1"/>
</dbReference>
<dbReference type="GO" id="GO:0006412">
    <property type="term" value="P:translation"/>
    <property type="evidence" value="ECO:0007669"/>
    <property type="project" value="InterPro"/>
</dbReference>
<dbReference type="KEGG" id="tva:4761011"/>
<evidence type="ECO:0000256" key="1">
    <source>
        <dbReference type="ARBA" id="ARBA00010745"/>
    </source>
</evidence>
<dbReference type="RefSeq" id="XP_001329886.1">
    <property type="nucleotide sequence ID" value="XM_001329851.1"/>
</dbReference>
<dbReference type="PROSITE" id="PS00049">
    <property type="entry name" value="RIBOSOMAL_L14"/>
    <property type="match status" value="1"/>
</dbReference>
<dbReference type="AlphaFoldDB" id="A2DP51"/>
<dbReference type="EMBL" id="DS113226">
    <property type="protein sequence ID" value="EAY17751.1"/>
    <property type="molecule type" value="Genomic_DNA"/>
</dbReference>
<proteinExistence type="evidence at protein level"/>
<dbReference type="SMR" id="A2DP51"/>
<keyword evidence="14" id="KW-0002">3D-structure</keyword>
<dbReference type="EMBL" id="DS116663">
    <property type="protein sequence ID" value="EAX82476.1"/>
    <property type="molecule type" value="Genomic_DNA"/>
</dbReference>
<dbReference type="KEGG" id="tva:4740103"/>
<dbReference type="VEuPathDB" id="TrichDB:TVAGG3_0120730"/>
<organism evidence="12 13">
    <name type="scientific">Trichomonas vaginalis (strain ATCC PRA-98 / G3)</name>
    <dbReference type="NCBI Taxonomy" id="412133"/>
    <lineage>
        <taxon>Eukaryota</taxon>
        <taxon>Metamonada</taxon>
        <taxon>Parabasalia</taxon>
        <taxon>Trichomonadida</taxon>
        <taxon>Trichomonadidae</taxon>
        <taxon>Trichomonas</taxon>
    </lineage>
</organism>
<evidence type="ECO:0000313" key="10">
    <source>
        <dbReference type="EMBL" id="EAY03171.1"/>
    </source>
</evidence>
<name>A2DP51_TRIV3</name>
<dbReference type="OrthoDB" id="407959at2759"/>
<evidence type="ECO:0000256" key="2">
    <source>
        <dbReference type="ARBA" id="ARBA00022980"/>
    </source>
</evidence>
<dbReference type="InterPro" id="IPR036853">
    <property type="entry name" value="Ribosomal_uL14_sf"/>
</dbReference>
<gene>
    <name evidence="12" type="ORF">TVAG_015800</name>
    <name evidence="7" type="ORF">TVAG_024110</name>
    <name evidence="11" type="ORF">TVAG_074940</name>
    <name evidence="8" type="ORF">TVAG_345430</name>
    <name evidence="9" type="ORF">TVAG_345440</name>
    <name evidence="10" type="ORF">TVAG_345450</name>
</gene>
<dbReference type="RefSeq" id="XP_001315392.1">
    <property type="nucleotide sequence ID" value="XM_001315357.1"/>
</dbReference>
<dbReference type="VEuPathDB" id="TrichDB:TVAGG3_0908310"/>
<keyword evidence="2 6" id="KW-0689">Ribosomal protein</keyword>
<dbReference type="KEGG" id="tva:4761012"/>
<dbReference type="EMBL" id="DS113513">
    <property type="protein sequence ID" value="EAY03171.1"/>
    <property type="molecule type" value="Genomic_DNA"/>
</dbReference>
<dbReference type="eggNOG" id="KOG0901">
    <property type="taxonomic scope" value="Eukaryota"/>
</dbReference>
<evidence type="ECO:0000256" key="6">
    <source>
        <dbReference type="RuleBase" id="RU003949"/>
    </source>
</evidence>
<dbReference type="PDBsum" id="5XY3"/>
<dbReference type="RefSeq" id="XP_001295406.1">
    <property type="nucleotide sequence ID" value="XM_001295405.1"/>
</dbReference>
<dbReference type="VEuPathDB" id="TrichDB:TVAG_015800"/>
<evidence type="ECO:0000313" key="8">
    <source>
        <dbReference type="EMBL" id="EAY03169.1"/>
    </source>
</evidence>
<dbReference type="SMART" id="SM01374">
    <property type="entry name" value="Ribosomal_L14"/>
    <property type="match status" value="1"/>
</dbReference>
<reference evidence="12" key="1">
    <citation type="submission" date="2006-10" db="EMBL/GenBank/DDBJ databases">
        <authorList>
            <person name="Amadeo P."/>
            <person name="Zhao Q."/>
            <person name="Wortman J."/>
            <person name="Fraser-Liggett C."/>
            <person name="Carlton J."/>
        </authorList>
    </citation>
    <scope>NUCLEOTIDE SEQUENCE</scope>
    <source>
        <strain evidence="12">G3</strain>
    </source>
</reference>
<dbReference type="RefSeq" id="XP_001315393.1">
    <property type="nucleotide sequence ID" value="XM_001315358.1"/>
</dbReference>
<evidence type="ECO:0000313" key="12">
    <source>
        <dbReference type="EMBL" id="EAY17751.1"/>
    </source>
</evidence>
<dbReference type="EMBL" id="DS113298">
    <property type="protein sequence ID" value="EAY12666.1"/>
    <property type="molecule type" value="Genomic_DNA"/>
</dbReference>
<dbReference type="KEGG" id="tva:4770633"/>
<reference evidence="14" key="3">
    <citation type="journal article" date="2017" name="Cell Res.">
        <title>Cryo-EM structures of the 80S ribosomes from human parasites Trichomonas vaginalis and Toxoplasma gondii.</title>
        <authorList>
            <person name="Li Z."/>
            <person name="Guo Q."/>
            <person name="Zheng L."/>
            <person name="Ji Y."/>
            <person name="Xie Y.T."/>
            <person name="Lai D.H."/>
            <person name="Lun Z.R."/>
            <person name="Suo X."/>
            <person name="Gao N."/>
        </authorList>
    </citation>
    <scope>STRUCTURE BY ELECTRON MICROSCOPY (3.20 ANGSTROMS)</scope>
</reference>
<dbReference type="RefSeq" id="XP_001324889.1">
    <property type="nucleotide sequence ID" value="XM_001324854.1"/>
</dbReference>
<dbReference type="Pfam" id="PF00238">
    <property type="entry name" value="Ribosomal_L14"/>
    <property type="match status" value="1"/>
</dbReference>
<dbReference type="EMDB" id="EMD-6784"/>
<dbReference type="PANTHER" id="PTHR11761:SF8">
    <property type="entry name" value="LARGE RIBOSOMAL SUBUNIT PROTEIN UL14"/>
    <property type="match status" value="1"/>
</dbReference>
<keyword evidence="3 6" id="KW-0687">Ribonucleoprotein</keyword>
<dbReference type="GO" id="GO:0003735">
    <property type="term" value="F:structural constituent of ribosome"/>
    <property type="evidence" value="ECO:0000318"/>
    <property type="project" value="GO_Central"/>
</dbReference>
<dbReference type="InterPro" id="IPR000218">
    <property type="entry name" value="Ribosomal_uL14"/>
</dbReference>
<evidence type="ECO:0007829" key="14">
    <source>
        <dbReference type="PDB" id="5XY3"/>
    </source>
</evidence>
<evidence type="ECO:0000313" key="13">
    <source>
        <dbReference type="Proteomes" id="UP000001542"/>
    </source>
</evidence>
<dbReference type="KEGG" id="tva:4761013"/>
<sequence>MSKRGRTGQQGTKFAMTAGLPVGAVINCCDNSGAKNMFIISVRGHKGRLNRLPAASVSDLIVVTCKKGKPALRKKVSMGVVVRQRAIWRRKDGVVIGFQDNAGVIINDKGEMKGSAITGPVAKEAAELWPKVASVAPAVF</sequence>
<dbReference type="Proteomes" id="UP000001542">
    <property type="component" value="Unassembled WGS sequence"/>
</dbReference>
<dbReference type="GO" id="GO:0070180">
    <property type="term" value="F:large ribosomal subunit rRNA binding"/>
    <property type="evidence" value="ECO:0000318"/>
    <property type="project" value="GO_Central"/>
</dbReference>
<dbReference type="GO" id="GO:0022625">
    <property type="term" value="C:cytosolic large ribosomal subunit"/>
    <property type="evidence" value="ECO:0000318"/>
    <property type="project" value="GO_Central"/>
</dbReference>
<dbReference type="PDB" id="5XY3">
    <property type="method" value="EM"/>
    <property type="resolution" value="3.20 A"/>
    <property type="chains" value="V=1-140"/>
</dbReference>
<evidence type="ECO:0000256" key="3">
    <source>
        <dbReference type="ARBA" id="ARBA00023274"/>
    </source>
</evidence>
<evidence type="ECO:0000256" key="4">
    <source>
        <dbReference type="ARBA" id="ARBA00035199"/>
    </source>
</evidence>
<dbReference type="PANTHER" id="PTHR11761">
    <property type="entry name" value="50S/60S RIBOSOMAL PROTEIN L14/L23"/>
    <property type="match status" value="1"/>
</dbReference>
<keyword evidence="13" id="KW-1185">Reference proteome</keyword>
<dbReference type="InterPro" id="IPR019972">
    <property type="entry name" value="Ribosomal_uL14_CS"/>
</dbReference>
<dbReference type="VEuPathDB" id="TrichDB:TVAGG3_0120750"/>
<dbReference type="FunCoup" id="A2DP51">
    <property type="interactions" value="736"/>
</dbReference>
<protein>
    <recommendedName>
        <fullName evidence="4">Large ribosomal subunit protein uL14</fullName>
    </recommendedName>
    <alternativeName>
        <fullName evidence="5">60S ribosomal protein L23</fullName>
    </alternativeName>
</protein>
<reference evidence="12" key="2">
    <citation type="journal article" date="2007" name="Science">
        <title>Draft genome sequence of the sexually transmitted pathogen Trichomonas vaginalis.</title>
        <authorList>
            <person name="Carlton J.M."/>
            <person name="Hirt R.P."/>
            <person name="Silva J.C."/>
            <person name="Delcher A.L."/>
            <person name="Schatz M."/>
            <person name="Zhao Q."/>
            <person name="Wortman J.R."/>
            <person name="Bidwell S.L."/>
            <person name="Alsmark U.C.M."/>
            <person name="Besteiro S."/>
            <person name="Sicheritz-Ponten T."/>
            <person name="Noel C.J."/>
            <person name="Dacks J.B."/>
            <person name="Foster P.G."/>
            <person name="Simillion C."/>
            <person name="Van de Peer Y."/>
            <person name="Miranda-Saavedra D."/>
            <person name="Barton G.J."/>
            <person name="Westrop G.D."/>
            <person name="Mueller S."/>
            <person name="Dessi D."/>
            <person name="Fiori P.L."/>
            <person name="Ren Q."/>
            <person name="Paulsen I."/>
            <person name="Zhang H."/>
            <person name="Bastida-Corcuera F.D."/>
            <person name="Simoes-Barbosa A."/>
            <person name="Brown M.T."/>
            <person name="Hayes R.D."/>
            <person name="Mukherjee M."/>
            <person name="Okumura C.Y."/>
            <person name="Schneider R."/>
            <person name="Smith A.J."/>
            <person name="Vanacova S."/>
            <person name="Villalvazo M."/>
            <person name="Haas B.J."/>
            <person name="Pertea M."/>
            <person name="Feldblyum T.V."/>
            <person name="Utterback T.R."/>
            <person name="Shu C.L."/>
            <person name="Osoegawa K."/>
            <person name="de Jong P.J."/>
            <person name="Hrdy I."/>
            <person name="Horvathova L."/>
            <person name="Zubacova Z."/>
            <person name="Dolezal P."/>
            <person name="Malik S.B."/>
            <person name="Logsdon J.M. Jr."/>
            <person name="Henze K."/>
            <person name="Gupta A."/>
            <person name="Wang C.C."/>
            <person name="Dunne R.L."/>
            <person name="Upcroft J.A."/>
            <person name="Upcroft P."/>
            <person name="White O."/>
            <person name="Salzberg S.L."/>
            <person name="Tang P."/>
            <person name="Chiu C.-H."/>
            <person name="Lee Y.-S."/>
            <person name="Embley T.M."/>
            <person name="Coombs G.H."/>
            <person name="Mottram J.C."/>
            <person name="Tachezy J."/>
            <person name="Fraser-Liggett C.M."/>
            <person name="Johnson P.J."/>
        </authorList>
    </citation>
    <scope>NUCLEOTIDE SEQUENCE [LARGE SCALE GENOMIC DNA]</scope>
    <source>
        <strain evidence="12">G3</strain>
    </source>
</reference>
<dbReference type="VEuPathDB" id="TrichDB:TVAGG3_0147470"/>
<dbReference type="KEGG" id="tva:4775765"/>
<dbReference type="HAMAP" id="MF_01367">
    <property type="entry name" value="Ribosomal_uL14"/>
    <property type="match status" value="1"/>
</dbReference>
<comment type="similarity">
    <text evidence="1 6">Belongs to the universal ribosomal protein uL14 family.</text>
</comment>
<dbReference type="STRING" id="5722.A2DP51"/>
<dbReference type="RefSeq" id="XP_001315394.1">
    <property type="nucleotide sequence ID" value="XM_001315359.1"/>
</dbReference>
<dbReference type="OMA" id="WPWIASN"/>
<dbReference type="VEuPathDB" id="TrichDB:TVAGG3_0120720"/>
<evidence type="ECO:0000313" key="11">
    <source>
        <dbReference type="EMBL" id="EAY12666.1"/>
    </source>
</evidence>